<proteinExistence type="predicted"/>
<dbReference type="CDD" id="cd12124">
    <property type="entry name" value="Pgbs"/>
    <property type="match status" value="1"/>
</dbReference>
<accession>A0A0P6YK48</accession>
<dbReference type="AlphaFoldDB" id="A0A0P6YK48"/>
<dbReference type="EMBL" id="LGKP01000013">
    <property type="protein sequence ID" value="KPL90127.1"/>
    <property type="molecule type" value="Genomic_DNA"/>
</dbReference>
<evidence type="ECO:0000259" key="1">
    <source>
        <dbReference type="Pfam" id="PF11563"/>
    </source>
</evidence>
<dbReference type="GO" id="GO:0019825">
    <property type="term" value="F:oxygen binding"/>
    <property type="evidence" value="ECO:0007669"/>
    <property type="project" value="InterPro"/>
</dbReference>
<dbReference type="Gene3D" id="1.10.490.10">
    <property type="entry name" value="Globins"/>
    <property type="match status" value="1"/>
</dbReference>
<comment type="caution">
    <text evidence="2">The sequence shown here is derived from an EMBL/GenBank/DDBJ whole genome shotgun (WGS) entry which is preliminary data.</text>
</comment>
<sequence>MPSTASIPGYTYGNAEVAESPFRLDDLAILKQTLLFTEADVQYLRMAGTVLEPQVEAILDVWYGFVAAHPHLVAYFSTTQGAVLPDYLARVRARFAQWIRDTTQREYDQTWLNYQMEIGLRHHTEKKNHTDAAAGAPTIIPLRYMVGFIVPITLTIKEFLKAGGHSSAEVEQMYAAWFKAVVLHVTLWLQPYAQPGEF</sequence>
<dbReference type="InterPro" id="IPR044398">
    <property type="entry name" value="Globin-sensor_dom"/>
</dbReference>
<name>A0A0P6YK48_9CHLR</name>
<dbReference type="InterPro" id="IPR012292">
    <property type="entry name" value="Globin/Proto"/>
</dbReference>
<dbReference type="GO" id="GO:0020037">
    <property type="term" value="F:heme binding"/>
    <property type="evidence" value="ECO:0007669"/>
    <property type="project" value="InterPro"/>
</dbReference>
<organism evidence="2 3">
    <name type="scientific">Herpetosiphon geysericola</name>
    <dbReference type="NCBI Taxonomy" id="70996"/>
    <lineage>
        <taxon>Bacteria</taxon>
        <taxon>Bacillati</taxon>
        <taxon>Chloroflexota</taxon>
        <taxon>Chloroflexia</taxon>
        <taxon>Herpetosiphonales</taxon>
        <taxon>Herpetosiphonaceae</taxon>
        <taxon>Herpetosiphon</taxon>
    </lineage>
</organism>
<dbReference type="PATRIC" id="fig|70996.4.peg.809"/>
<feature type="domain" description="Globin-sensor" evidence="1">
    <location>
        <begin position="26"/>
        <end position="196"/>
    </location>
</feature>
<dbReference type="RefSeq" id="WP_054533893.1">
    <property type="nucleotide sequence ID" value="NZ_LGKP01000013.1"/>
</dbReference>
<evidence type="ECO:0000313" key="2">
    <source>
        <dbReference type="EMBL" id="KPL90127.1"/>
    </source>
</evidence>
<dbReference type="InterPro" id="IPR012102">
    <property type="entry name" value="Protoglobin"/>
</dbReference>
<evidence type="ECO:0000313" key="3">
    <source>
        <dbReference type="Proteomes" id="UP000050277"/>
    </source>
</evidence>
<reference evidence="2 3" key="1">
    <citation type="submission" date="2015-07" db="EMBL/GenBank/DDBJ databases">
        <title>Whole genome sequence of Herpetosiphon geysericola DSM 7119.</title>
        <authorList>
            <person name="Hemp J."/>
            <person name="Ward L.M."/>
            <person name="Pace L.A."/>
            <person name="Fischer W.W."/>
        </authorList>
    </citation>
    <scope>NUCLEOTIDE SEQUENCE [LARGE SCALE GENOMIC DNA]</scope>
    <source>
        <strain evidence="2 3">DSM 7119</strain>
    </source>
</reference>
<gene>
    <name evidence="2" type="ORF">SE18_07905</name>
</gene>
<dbReference type="STRING" id="70996.SE18_07905"/>
<dbReference type="Pfam" id="PF11563">
    <property type="entry name" value="Protoglobin"/>
    <property type="match status" value="1"/>
</dbReference>
<protein>
    <submittedName>
        <fullName evidence="2">Protogloblin ApPgb</fullName>
    </submittedName>
</protein>
<keyword evidence="3" id="KW-1185">Reference proteome</keyword>
<dbReference type="OrthoDB" id="9780134at2"/>
<dbReference type="SUPFAM" id="SSF46458">
    <property type="entry name" value="Globin-like"/>
    <property type="match status" value="1"/>
</dbReference>
<dbReference type="InterPro" id="IPR009050">
    <property type="entry name" value="Globin-like_sf"/>
</dbReference>
<dbReference type="Proteomes" id="UP000050277">
    <property type="component" value="Unassembled WGS sequence"/>
</dbReference>